<name>A0A0E9UXB9_ANGAN</name>
<protein>
    <submittedName>
        <fullName evidence="1">Uncharacterized protein</fullName>
    </submittedName>
</protein>
<reference evidence="1" key="1">
    <citation type="submission" date="2014-11" db="EMBL/GenBank/DDBJ databases">
        <authorList>
            <person name="Amaro Gonzalez C."/>
        </authorList>
    </citation>
    <scope>NUCLEOTIDE SEQUENCE</scope>
</reference>
<proteinExistence type="predicted"/>
<reference evidence="1" key="2">
    <citation type="journal article" date="2015" name="Fish Shellfish Immunol.">
        <title>Early steps in the European eel (Anguilla anguilla)-Vibrio vulnificus interaction in the gills: Role of the RtxA13 toxin.</title>
        <authorList>
            <person name="Callol A."/>
            <person name="Pajuelo D."/>
            <person name="Ebbesson L."/>
            <person name="Teles M."/>
            <person name="MacKenzie S."/>
            <person name="Amaro C."/>
        </authorList>
    </citation>
    <scope>NUCLEOTIDE SEQUENCE</scope>
</reference>
<dbReference type="EMBL" id="GBXM01038053">
    <property type="protein sequence ID" value="JAH70524.1"/>
    <property type="molecule type" value="Transcribed_RNA"/>
</dbReference>
<sequence>MILARRRGEGLSQEAWEPAIDLHRNILLNKEYFHNKEKEKQGGWPT</sequence>
<dbReference type="AlphaFoldDB" id="A0A0E9UXB9"/>
<evidence type="ECO:0000313" key="1">
    <source>
        <dbReference type="EMBL" id="JAH70524.1"/>
    </source>
</evidence>
<organism evidence="1">
    <name type="scientific">Anguilla anguilla</name>
    <name type="common">European freshwater eel</name>
    <name type="synonym">Muraena anguilla</name>
    <dbReference type="NCBI Taxonomy" id="7936"/>
    <lineage>
        <taxon>Eukaryota</taxon>
        <taxon>Metazoa</taxon>
        <taxon>Chordata</taxon>
        <taxon>Craniata</taxon>
        <taxon>Vertebrata</taxon>
        <taxon>Euteleostomi</taxon>
        <taxon>Actinopterygii</taxon>
        <taxon>Neopterygii</taxon>
        <taxon>Teleostei</taxon>
        <taxon>Anguilliformes</taxon>
        <taxon>Anguillidae</taxon>
        <taxon>Anguilla</taxon>
    </lineage>
</organism>
<accession>A0A0E9UXB9</accession>